<dbReference type="Proteomes" id="UP001295469">
    <property type="component" value="Chromosome A09"/>
</dbReference>
<name>A0A816P2M8_BRANA</name>
<gene>
    <name evidence="1" type="ORF">DARMORV10_A09P27370.1</name>
</gene>
<sequence length="94" mass="10590">MAIPSSSSTPFQCLYPTSQRCGCSETEKRDELMGVDIILFDDKAFFFTCDSVDTHASHRNVNRLDTFRTTAQRRVLCSLLADSRTSQSSHHLSL</sequence>
<accession>A0A816P2M8</accession>
<reference evidence="1" key="1">
    <citation type="submission" date="2021-01" db="EMBL/GenBank/DDBJ databases">
        <authorList>
            <consortium name="Genoscope - CEA"/>
            <person name="William W."/>
        </authorList>
    </citation>
    <scope>NUCLEOTIDE SEQUENCE</scope>
</reference>
<proteinExistence type="predicted"/>
<organism evidence="1">
    <name type="scientific">Brassica napus</name>
    <name type="common">Rape</name>
    <dbReference type="NCBI Taxonomy" id="3708"/>
    <lineage>
        <taxon>Eukaryota</taxon>
        <taxon>Viridiplantae</taxon>
        <taxon>Streptophyta</taxon>
        <taxon>Embryophyta</taxon>
        <taxon>Tracheophyta</taxon>
        <taxon>Spermatophyta</taxon>
        <taxon>Magnoliopsida</taxon>
        <taxon>eudicotyledons</taxon>
        <taxon>Gunneridae</taxon>
        <taxon>Pentapetalae</taxon>
        <taxon>rosids</taxon>
        <taxon>malvids</taxon>
        <taxon>Brassicales</taxon>
        <taxon>Brassicaceae</taxon>
        <taxon>Brassiceae</taxon>
        <taxon>Brassica</taxon>
    </lineage>
</organism>
<dbReference type="EMBL" id="HG994363">
    <property type="protein sequence ID" value="CAF2042772.1"/>
    <property type="molecule type" value="Genomic_DNA"/>
</dbReference>
<protein>
    <submittedName>
        <fullName evidence="1">(rape) hypothetical protein</fullName>
    </submittedName>
</protein>
<dbReference type="AlphaFoldDB" id="A0A816P2M8"/>
<evidence type="ECO:0000313" key="1">
    <source>
        <dbReference type="EMBL" id="CAF2042772.1"/>
    </source>
</evidence>